<name>A0A060HE58_XYLFS</name>
<protein>
    <submittedName>
        <fullName evidence="3">Relaxase</fullName>
    </submittedName>
</protein>
<dbReference type="AlphaFoldDB" id="A0A060HE58"/>
<sequence length="334" mass="37513">MKFSANAKTKNTVSVIRKAPEVMVKITGSSSGLATVKHHLDYISRNGKVELTNESGETIQGRDELKALREQMKASQVPNESNKREYLHVLFSMPPGTPEKAMREAVMQFCQEEFANRRYVAALHDDTDHTHVHVCVGTRDIDRADEPRLSPRKADLFRWRQGFADKLRENGIDAAASERRHRFNHRKPENPVVRQIRADNPKSAVYNERRAKEKALERAMKATARQETASVSPPPPPRVPKVYEALKSELQAALKAGVRPTNPAESKISETKAKTLAVWGQVVRNLEVTGQTDLAKSVMALMRDADKSTSSRTQELFDLAKSSHSKDKGIEQEL</sequence>
<evidence type="ECO:0000259" key="2">
    <source>
        <dbReference type="Pfam" id="PF03432"/>
    </source>
</evidence>
<evidence type="ECO:0000313" key="4">
    <source>
        <dbReference type="Proteomes" id="UP000027215"/>
    </source>
</evidence>
<dbReference type="PATRIC" id="fig|155920.8.peg.3249"/>
<dbReference type="KEGG" id="xfs:D934_13735"/>
<proteinExistence type="predicted"/>
<dbReference type="InterPro" id="IPR005094">
    <property type="entry name" value="Endonuclease_MobA/VirD2"/>
</dbReference>
<dbReference type="Pfam" id="PF03432">
    <property type="entry name" value="Relaxase"/>
    <property type="match status" value="1"/>
</dbReference>
<reference evidence="3 4" key="1">
    <citation type="submission" date="2013-08" db="EMBL/GenBank/DDBJ databases">
        <title>Xylella fastidiosa sandyi ann1 annotation.</title>
        <authorList>
            <person name="Stouthamer R."/>
            <person name="Nunney L."/>
        </authorList>
    </citation>
    <scope>NUCLEOTIDE SEQUENCE [LARGE SCALE GENOMIC DNA]</scope>
    <source>
        <strain evidence="4">ann-1</strain>
        <plasmid evidence="4">Plasmid unnamed1</plasmid>
    </source>
</reference>
<dbReference type="Gene3D" id="3.30.930.30">
    <property type="match status" value="1"/>
</dbReference>
<gene>
    <name evidence="3" type="ORF">D934_13735</name>
</gene>
<accession>A0A060HE58</accession>
<feature type="compositionally biased region" description="Basic and acidic residues" evidence="1">
    <location>
        <begin position="324"/>
        <end position="334"/>
    </location>
</feature>
<dbReference type="EMBL" id="CP006697">
    <property type="protein sequence ID" value="AIC11706.1"/>
    <property type="molecule type" value="Genomic_DNA"/>
</dbReference>
<evidence type="ECO:0000256" key="1">
    <source>
        <dbReference type="SAM" id="MobiDB-lite"/>
    </source>
</evidence>
<organism evidence="3 4">
    <name type="scientific">Xylella fastidiosa subsp. sandyi Ann-1</name>
    <dbReference type="NCBI Taxonomy" id="155920"/>
    <lineage>
        <taxon>Bacteria</taxon>
        <taxon>Pseudomonadati</taxon>
        <taxon>Pseudomonadota</taxon>
        <taxon>Gammaproteobacteria</taxon>
        <taxon>Lysobacterales</taxon>
        <taxon>Lysobacteraceae</taxon>
        <taxon>Xylella</taxon>
    </lineage>
</organism>
<geneLocation type="plasmid" evidence="3 4">
    <name>unnamed1</name>
</geneLocation>
<keyword evidence="3" id="KW-0614">Plasmid</keyword>
<feature type="domain" description="MobA/VirD2-like nuclease" evidence="2">
    <location>
        <begin position="53"/>
        <end position="170"/>
    </location>
</feature>
<dbReference type="HOGENOM" id="CLU_055617_0_0_6"/>
<dbReference type="Proteomes" id="UP000027215">
    <property type="component" value="Plasmid unnamed1"/>
</dbReference>
<evidence type="ECO:0000313" key="3">
    <source>
        <dbReference type="EMBL" id="AIC11706.1"/>
    </source>
</evidence>
<feature type="region of interest" description="Disordered" evidence="1">
    <location>
        <begin position="305"/>
        <end position="334"/>
    </location>
</feature>